<gene>
    <name evidence="2" type="ORF">F443_01269</name>
</gene>
<accession>V9FZB1</accession>
<protein>
    <submittedName>
        <fullName evidence="2">Uncharacterized protein</fullName>
    </submittedName>
</protein>
<dbReference type="Proteomes" id="UP000018721">
    <property type="component" value="Unassembled WGS sequence"/>
</dbReference>
<evidence type="ECO:0000256" key="1">
    <source>
        <dbReference type="SAM" id="MobiDB-lite"/>
    </source>
</evidence>
<dbReference type="HOGENOM" id="CLU_2125977_0_0_1"/>
<comment type="caution">
    <text evidence="2">The sequence shown here is derived from an EMBL/GenBank/DDBJ whole genome shotgun (WGS) entry which is preliminary data.</text>
</comment>
<keyword evidence="3" id="KW-1185">Reference proteome</keyword>
<evidence type="ECO:0000313" key="3">
    <source>
        <dbReference type="Proteomes" id="UP000018721"/>
    </source>
</evidence>
<reference evidence="2 3" key="1">
    <citation type="submission" date="2013-11" db="EMBL/GenBank/DDBJ databases">
        <title>The Genome Sequence of Phytophthora parasitica P1569.</title>
        <authorList>
            <consortium name="The Broad Institute Genomics Platform"/>
            <person name="Russ C."/>
            <person name="Tyler B."/>
            <person name="Panabieres F."/>
            <person name="Shan W."/>
            <person name="Tripathy S."/>
            <person name="Grunwald N."/>
            <person name="Machado M."/>
            <person name="Johnson C.S."/>
            <person name="Arredondo F."/>
            <person name="Hong C."/>
            <person name="Coffey M."/>
            <person name="Young S.K."/>
            <person name="Zeng Q."/>
            <person name="Gargeya S."/>
            <person name="Fitzgerald M."/>
            <person name="Abouelleil A."/>
            <person name="Alvarado L."/>
            <person name="Chapman S.B."/>
            <person name="Gainer-Dewar J."/>
            <person name="Goldberg J."/>
            <person name="Griggs A."/>
            <person name="Gujja S."/>
            <person name="Hansen M."/>
            <person name="Howarth C."/>
            <person name="Imamovic A."/>
            <person name="Ireland A."/>
            <person name="Larimer J."/>
            <person name="McCowan C."/>
            <person name="Murphy C."/>
            <person name="Pearson M."/>
            <person name="Poon T.W."/>
            <person name="Priest M."/>
            <person name="Roberts A."/>
            <person name="Saif S."/>
            <person name="Shea T."/>
            <person name="Sykes S."/>
            <person name="Wortman J."/>
            <person name="Nusbaum C."/>
            <person name="Birren B."/>
        </authorList>
    </citation>
    <scope>NUCLEOTIDE SEQUENCE [LARGE SCALE GENOMIC DNA]</scope>
    <source>
        <strain evidence="2 3">P1569</strain>
    </source>
</reference>
<proteinExistence type="predicted"/>
<sequence>MVGARGSAPSREDVSGEDTKNFKLVLAELVLEKSIQAALKQAEPTETWLRTESREAECRRSILPKKHSQQQGMVLPLSQSQRASTQAPSTTKPSARKTKLHQEGKVFVGAQGRA</sequence>
<name>V9FZB1_PHYNI</name>
<feature type="region of interest" description="Disordered" evidence="1">
    <location>
        <begin position="60"/>
        <end position="114"/>
    </location>
</feature>
<dbReference type="AlphaFoldDB" id="V9FZB1"/>
<organism evidence="2 3">
    <name type="scientific">Phytophthora nicotianae P1569</name>
    <dbReference type="NCBI Taxonomy" id="1317065"/>
    <lineage>
        <taxon>Eukaryota</taxon>
        <taxon>Sar</taxon>
        <taxon>Stramenopiles</taxon>
        <taxon>Oomycota</taxon>
        <taxon>Peronosporomycetes</taxon>
        <taxon>Peronosporales</taxon>
        <taxon>Peronosporaceae</taxon>
        <taxon>Phytophthora</taxon>
    </lineage>
</organism>
<evidence type="ECO:0000313" key="2">
    <source>
        <dbReference type="EMBL" id="ETI56128.1"/>
    </source>
</evidence>
<feature type="compositionally biased region" description="Polar residues" evidence="1">
    <location>
        <begin position="69"/>
        <end position="93"/>
    </location>
</feature>
<dbReference type="EMBL" id="ANIZ01000196">
    <property type="protein sequence ID" value="ETI56128.1"/>
    <property type="molecule type" value="Genomic_DNA"/>
</dbReference>